<dbReference type="PANTHER" id="PTHR12919">
    <property type="entry name" value="30S RIBOSOMAL PROTEIN S16"/>
    <property type="match status" value="1"/>
</dbReference>
<name>A0A147E8V6_9MICC</name>
<feature type="compositionally biased region" description="Acidic residues" evidence="4">
    <location>
        <begin position="127"/>
        <end position="136"/>
    </location>
</feature>
<dbReference type="EMBL" id="LWGZ01000669">
    <property type="protein sequence ID" value="OAX59063.1"/>
    <property type="molecule type" value="Genomic_DNA"/>
</dbReference>
<comment type="similarity">
    <text evidence="3">Belongs to the bacterial ribosomal protein bS16 family.</text>
</comment>
<evidence type="ECO:0000313" key="5">
    <source>
        <dbReference type="EMBL" id="OAX51933.1"/>
    </source>
</evidence>
<dbReference type="NCBIfam" id="NF011093">
    <property type="entry name" value="PRK14520.1"/>
    <property type="match status" value="1"/>
</dbReference>
<accession>A0A147E8V6</accession>
<dbReference type="Proteomes" id="UP000594975">
    <property type="component" value="Chromosome"/>
</dbReference>
<keyword evidence="8" id="KW-1185">Reference proteome</keyword>
<reference evidence="6 9" key="1">
    <citation type="submission" date="2016-04" db="EMBL/GenBank/DDBJ databases">
        <title>Identification of putative biosynthetic pathways for the production of bioactive secondary metabolites by the marine actinomycete Kocuria kristinae RUTW2-3.</title>
        <authorList>
            <person name="Waterworth S.C."/>
            <person name="Walmsley T.A."/>
            <person name="Matongo T."/>
            <person name="Davies-Coleman M.T."/>
            <person name="Dorrington R.A."/>
        </authorList>
    </citation>
    <scope>NUCLEOTIDE SEQUENCE [LARGE SCALE GENOMIC DNA]</scope>
    <source>
        <strain evidence="8">RuSp02-3</strain>
        <strain evidence="5">RUTW2-3</strain>
        <strain evidence="6 9">RUTW4-5</strain>
    </source>
</reference>
<dbReference type="RefSeq" id="WP_058731471.1">
    <property type="nucleotide sequence ID" value="NZ_CP065738.1"/>
</dbReference>
<dbReference type="InterPro" id="IPR000307">
    <property type="entry name" value="Ribosomal_bS16"/>
</dbReference>
<dbReference type="STRING" id="37923.BK826_06675"/>
<reference evidence="8" key="3">
    <citation type="submission" date="2016-04" db="EMBL/GenBank/DDBJ databases">
        <authorList>
            <person name="Waterworth S."/>
            <person name="Matcher G."/>
        </authorList>
    </citation>
    <scope>NUCLEOTIDE SEQUENCE [LARGE SCALE GENOMIC DNA]</scope>
    <source>
        <strain evidence="8">RuSp02-3</strain>
    </source>
</reference>
<dbReference type="PANTHER" id="PTHR12919:SF20">
    <property type="entry name" value="SMALL RIBOSOMAL SUBUNIT PROTEIN BS16M"/>
    <property type="match status" value="1"/>
</dbReference>
<gene>
    <name evidence="3 7" type="primary">rpsP</name>
    <name evidence="6" type="ORF">A5N15_07580</name>
    <name evidence="5" type="ORF">AN277_0206290</name>
    <name evidence="7" type="ORF">I6G21_10135</name>
</gene>
<keyword evidence="1 3" id="KW-0689">Ribosomal protein</keyword>
<dbReference type="InterPro" id="IPR023803">
    <property type="entry name" value="Ribosomal_bS16_dom_sf"/>
</dbReference>
<organism evidence="6 9">
    <name type="scientific">Rothia kristinae</name>
    <dbReference type="NCBI Taxonomy" id="37923"/>
    <lineage>
        <taxon>Bacteria</taxon>
        <taxon>Bacillati</taxon>
        <taxon>Actinomycetota</taxon>
        <taxon>Actinomycetes</taxon>
        <taxon>Micrococcales</taxon>
        <taxon>Micrococcaceae</taxon>
        <taxon>Rothia</taxon>
    </lineage>
</organism>
<feature type="region of interest" description="Disordered" evidence="4">
    <location>
        <begin position="85"/>
        <end position="136"/>
    </location>
</feature>
<evidence type="ECO:0000313" key="6">
    <source>
        <dbReference type="EMBL" id="OAX59063.1"/>
    </source>
</evidence>
<dbReference type="Proteomes" id="UP000092021">
    <property type="component" value="Unassembled WGS sequence"/>
</dbReference>
<evidence type="ECO:0000256" key="3">
    <source>
        <dbReference type="HAMAP-Rule" id="MF_00385"/>
    </source>
</evidence>
<evidence type="ECO:0000256" key="1">
    <source>
        <dbReference type="ARBA" id="ARBA00022980"/>
    </source>
</evidence>
<protein>
    <recommendedName>
        <fullName evidence="3">Small ribosomal subunit protein bS16</fullName>
    </recommendedName>
</protein>
<sequence length="136" mass="15205">MATKIRLKRMGKIRDPRYRVVVMDSRTKRDGRAIEEIGIYQPTENPSLVRIDSERAQHWLSVGAQPTEQVLKLLKLTGDWAKFTGEGSTESSVKPVEPKPEFTVPEKGSVIITEAVTPKGEQKAEETETPAEESAE</sequence>
<dbReference type="HAMAP" id="MF_00385">
    <property type="entry name" value="Ribosomal_bS16"/>
    <property type="match status" value="1"/>
</dbReference>
<evidence type="ECO:0000313" key="7">
    <source>
        <dbReference type="EMBL" id="QPT53585.1"/>
    </source>
</evidence>
<evidence type="ECO:0000313" key="9">
    <source>
        <dbReference type="Proteomes" id="UP000092021"/>
    </source>
</evidence>
<evidence type="ECO:0000313" key="10">
    <source>
        <dbReference type="Proteomes" id="UP000594975"/>
    </source>
</evidence>
<dbReference type="GO" id="GO:0006412">
    <property type="term" value="P:translation"/>
    <property type="evidence" value="ECO:0007669"/>
    <property type="project" value="UniProtKB-UniRule"/>
</dbReference>
<dbReference type="PROSITE" id="PS00732">
    <property type="entry name" value="RIBOSOMAL_S16"/>
    <property type="match status" value="1"/>
</dbReference>
<dbReference type="AlphaFoldDB" id="A0A147E8V6"/>
<dbReference type="Gene3D" id="3.30.1320.10">
    <property type="match status" value="1"/>
</dbReference>
<dbReference type="GeneID" id="61263755"/>
<reference evidence="7 10" key="4">
    <citation type="submission" date="2020-12" db="EMBL/GenBank/DDBJ databases">
        <title>FDA dAtabase for Regulatory Grade micrObial Sequences (FDA-ARGOS): Supporting development and validation of Infectious Disease Dx tests.</title>
        <authorList>
            <person name="Sproer C."/>
            <person name="Gronow S."/>
            <person name="Severitt S."/>
            <person name="Schroder I."/>
            <person name="Tallon L."/>
            <person name="Sadzewicz L."/>
            <person name="Zhao X."/>
            <person name="Boylan J."/>
            <person name="Ott S."/>
            <person name="Bowen H."/>
            <person name="Vavikolanu K."/>
            <person name="Mehta A."/>
            <person name="Aluvathingal J."/>
            <person name="Nadendla S."/>
            <person name="Lowell S."/>
            <person name="Myers T."/>
            <person name="Yan Y."/>
            <person name="Sichtig H."/>
        </authorList>
    </citation>
    <scope>NUCLEOTIDE SEQUENCE [LARGE SCALE GENOMIC DNA]</scope>
    <source>
        <strain evidence="7 10">FDAARGOS_864</strain>
    </source>
</reference>
<dbReference type="Proteomes" id="UP000053171">
    <property type="component" value="Unassembled WGS sequence"/>
</dbReference>
<evidence type="ECO:0000256" key="2">
    <source>
        <dbReference type="ARBA" id="ARBA00023274"/>
    </source>
</evidence>
<dbReference type="KEGG" id="rkr:I6G21_10135"/>
<dbReference type="PATRIC" id="fig|37923.10.peg.1669"/>
<evidence type="ECO:0000256" key="4">
    <source>
        <dbReference type="SAM" id="MobiDB-lite"/>
    </source>
</evidence>
<reference evidence="5" key="2">
    <citation type="submission" date="2016-04" db="EMBL/GenBank/DDBJ databases">
        <authorList>
            <person name="Evans L.H."/>
            <person name="Alamgir A."/>
            <person name="Owens N."/>
            <person name="Weber N.D."/>
            <person name="Virtaneva K."/>
            <person name="Barbian K."/>
            <person name="Babar A."/>
            <person name="Rosenke K."/>
        </authorList>
    </citation>
    <scope>NUCLEOTIDE SEQUENCE [LARGE SCALE GENOMIC DNA]</scope>
    <source>
        <strain evidence="5">RUTW2-3</strain>
    </source>
</reference>
<dbReference type="Pfam" id="PF00886">
    <property type="entry name" value="Ribosomal_S16"/>
    <property type="match status" value="1"/>
</dbReference>
<keyword evidence="2 3" id="KW-0687">Ribonucleoprotein</keyword>
<proteinExistence type="inferred from homology"/>
<evidence type="ECO:0000313" key="8">
    <source>
        <dbReference type="Proteomes" id="UP000053171"/>
    </source>
</evidence>
<dbReference type="EMBL" id="CP065738">
    <property type="protein sequence ID" value="QPT53585.1"/>
    <property type="molecule type" value="Genomic_DNA"/>
</dbReference>
<dbReference type="GO" id="GO:0015935">
    <property type="term" value="C:small ribosomal subunit"/>
    <property type="evidence" value="ECO:0007669"/>
    <property type="project" value="TreeGrafter"/>
</dbReference>
<dbReference type="EMBL" id="LJBJ02000010">
    <property type="protein sequence ID" value="OAX51933.1"/>
    <property type="molecule type" value="Genomic_DNA"/>
</dbReference>
<dbReference type="GO" id="GO:0005737">
    <property type="term" value="C:cytoplasm"/>
    <property type="evidence" value="ECO:0007669"/>
    <property type="project" value="UniProtKB-ARBA"/>
</dbReference>
<dbReference type="NCBIfam" id="TIGR00002">
    <property type="entry name" value="S16"/>
    <property type="match status" value="1"/>
</dbReference>
<dbReference type="InterPro" id="IPR020592">
    <property type="entry name" value="Ribosomal_bS16_CS"/>
</dbReference>
<dbReference type="SUPFAM" id="SSF54565">
    <property type="entry name" value="Ribosomal protein S16"/>
    <property type="match status" value="1"/>
</dbReference>
<dbReference type="GO" id="GO:0003735">
    <property type="term" value="F:structural constituent of ribosome"/>
    <property type="evidence" value="ECO:0007669"/>
    <property type="project" value="InterPro"/>
</dbReference>